<sequence>MDGRLEVTTPVFRAMVAAAVVLALVALSEDATGAFGVAARAAHIAALGLFRVVVEGPFEAEIEAIVEVQADFGEPNLDLLQRDFQQVVADAEVGWRDRLDAVDAFYVSQQQCGSLRLLGVRVQLDEVDLPVLGEFWAPRLHGN</sequence>
<evidence type="ECO:0000313" key="1">
    <source>
        <dbReference type="EMBL" id="EGV51125.1"/>
    </source>
</evidence>
<accession>G2DE55</accession>
<reference evidence="1" key="1">
    <citation type="journal article" date="2011" name="ISME J.">
        <title>The endosymbionts of the deep-sea tubeworms Riftia pachyptila and Tevnia jerichonana share an identical physiology as revealed by proteogenomic analyses.</title>
        <authorList>
            <person name="Gardebrecht A."/>
            <person name="Markert S."/>
            <person name="Felbeck H."/>
            <person name="Thuermer A."/>
            <person name="Albrecht D."/>
            <person name="Wollherr A."/>
            <person name="Kabisch J."/>
            <person name="Lehmann R."/>
            <person name="Daniel R."/>
            <person name="Liesegang H."/>
            <person name="Hecker M."/>
            <person name="Sievert S.M."/>
            <person name="Schweder T."/>
        </authorList>
    </citation>
    <scope>NUCLEOTIDE SEQUENCE [LARGE SCALE GENOMIC DNA]</scope>
</reference>
<organism evidence="1 2">
    <name type="scientific">endosymbiont of Riftia pachyptila</name>
    <name type="common">vent Ph05</name>
    <dbReference type="NCBI Taxonomy" id="1048808"/>
    <lineage>
        <taxon>Bacteria</taxon>
        <taxon>Pseudomonadati</taxon>
        <taxon>Pseudomonadota</taxon>
        <taxon>Gammaproteobacteria</taxon>
        <taxon>sulfur-oxidizing symbionts</taxon>
    </lineage>
</organism>
<protein>
    <submittedName>
        <fullName evidence="1">Uncharacterized protein</fullName>
    </submittedName>
</protein>
<dbReference type="Proteomes" id="UP000004491">
    <property type="component" value="Unassembled WGS sequence"/>
</dbReference>
<gene>
    <name evidence="1" type="ORF">Rifp1Sym_bv00270</name>
</gene>
<dbReference type="EMBL" id="AFOC01000049">
    <property type="protein sequence ID" value="EGV51125.1"/>
    <property type="molecule type" value="Genomic_DNA"/>
</dbReference>
<evidence type="ECO:0000313" key="2">
    <source>
        <dbReference type="Proteomes" id="UP000004491"/>
    </source>
</evidence>
<name>G2DE55_9GAMM</name>
<keyword evidence="2" id="KW-1185">Reference proteome</keyword>
<proteinExistence type="predicted"/>
<comment type="caution">
    <text evidence="1">The sequence shown here is derived from an EMBL/GenBank/DDBJ whole genome shotgun (WGS) entry which is preliminary data.</text>
</comment>
<dbReference type="AlphaFoldDB" id="G2DE55"/>